<dbReference type="PANTHER" id="PTHR48112">
    <property type="entry name" value="HIGH MOBILITY GROUP PROTEIN DSP1"/>
    <property type="match status" value="1"/>
</dbReference>
<feature type="region of interest" description="Disordered" evidence="3">
    <location>
        <begin position="244"/>
        <end position="350"/>
    </location>
</feature>
<keyword evidence="2" id="KW-0539">Nucleus</keyword>
<name>A0A2J6TEE9_9HELO</name>
<dbReference type="Proteomes" id="UP000235371">
    <property type="component" value="Unassembled WGS sequence"/>
</dbReference>
<accession>A0A2J6TEE9</accession>
<dbReference type="SUPFAM" id="SSF47095">
    <property type="entry name" value="HMG-box"/>
    <property type="match status" value="1"/>
</dbReference>
<evidence type="ECO:0000313" key="5">
    <source>
        <dbReference type="EMBL" id="PMD61369.1"/>
    </source>
</evidence>
<dbReference type="GeneID" id="36584941"/>
<dbReference type="InterPro" id="IPR050342">
    <property type="entry name" value="HMGB"/>
</dbReference>
<feature type="compositionally biased region" description="Basic residues" evidence="3">
    <location>
        <begin position="269"/>
        <end position="278"/>
    </location>
</feature>
<dbReference type="OrthoDB" id="5550281at2759"/>
<reference evidence="5 6" key="1">
    <citation type="submission" date="2016-04" db="EMBL/GenBank/DDBJ databases">
        <title>A degradative enzymes factory behind the ericoid mycorrhizal symbiosis.</title>
        <authorList>
            <consortium name="DOE Joint Genome Institute"/>
            <person name="Martino E."/>
            <person name="Morin E."/>
            <person name="Grelet G."/>
            <person name="Kuo A."/>
            <person name="Kohler A."/>
            <person name="Daghino S."/>
            <person name="Barry K."/>
            <person name="Choi C."/>
            <person name="Cichocki N."/>
            <person name="Clum A."/>
            <person name="Copeland A."/>
            <person name="Hainaut M."/>
            <person name="Haridas S."/>
            <person name="Labutti K."/>
            <person name="Lindquist E."/>
            <person name="Lipzen A."/>
            <person name="Khouja H.-R."/>
            <person name="Murat C."/>
            <person name="Ohm R."/>
            <person name="Olson A."/>
            <person name="Spatafora J."/>
            <person name="Veneault-Fourrey C."/>
            <person name="Henrissat B."/>
            <person name="Grigoriev I."/>
            <person name="Martin F."/>
            <person name="Perotto S."/>
        </authorList>
    </citation>
    <scope>NUCLEOTIDE SEQUENCE [LARGE SCALE GENOMIC DNA]</scope>
    <source>
        <strain evidence="5 6">E</strain>
    </source>
</reference>
<feature type="compositionally biased region" description="Basic and acidic residues" evidence="3">
    <location>
        <begin position="317"/>
        <end position="331"/>
    </location>
</feature>
<dbReference type="RefSeq" id="XP_024738273.1">
    <property type="nucleotide sequence ID" value="XM_024876864.1"/>
</dbReference>
<proteinExistence type="predicted"/>
<evidence type="ECO:0000256" key="2">
    <source>
        <dbReference type="PROSITE-ProRule" id="PRU00267"/>
    </source>
</evidence>
<evidence type="ECO:0000256" key="3">
    <source>
        <dbReference type="SAM" id="MobiDB-lite"/>
    </source>
</evidence>
<dbReference type="InParanoid" id="A0A2J6TEE9"/>
<dbReference type="PROSITE" id="PS50118">
    <property type="entry name" value="HMG_BOX_2"/>
    <property type="match status" value="1"/>
</dbReference>
<dbReference type="InterPro" id="IPR036910">
    <property type="entry name" value="HMG_box_dom_sf"/>
</dbReference>
<protein>
    <recommendedName>
        <fullName evidence="4">HMG box domain-containing protein</fullName>
    </recommendedName>
</protein>
<feature type="domain" description="HMG box" evidence="4">
    <location>
        <begin position="139"/>
        <end position="208"/>
    </location>
</feature>
<dbReference type="GO" id="GO:0003677">
    <property type="term" value="F:DNA binding"/>
    <property type="evidence" value="ECO:0007669"/>
    <property type="project" value="UniProtKB-UniRule"/>
</dbReference>
<keyword evidence="6" id="KW-1185">Reference proteome</keyword>
<gene>
    <name evidence="5" type="ORF">K444DRAFT_559340</name>
</gene>
<feature type="DNA-binding region" description="HMG box" evidence="2">
    <location>
        <begin position="139"/>
        <end position="208"/>
    </location>
</feature>
<evidence type="ECO:0000259" key="4">
    <source>
        <dbReference type="PROSITE" id="PS50118"/>
    </source>
</evidence>
<dbReference type="AlphaFoldDB" id="A0A2J6TEE9"/>
<dbReference type="EMBL" id="KZ613786">
    <property type="protein sequence ID" value="PMD61369.1"/>
    <property type="molecule type" value="Genomic_DNA"/>
</dbReference>
<sequence length="350" mass="37806">MARPKKAAEEKPKEGATLSIDVDSFVRTRDSLHNIDLDGYYVSQQTLMWTKVVTGLATLQDAIQTLSSAYIKHTNAVLGEHGAGLDVESALAKLGENPLLKLGELNRGISPAGKFHAAGDPAASGKKERKKRQHDPNAPKRPLTPFFLYMQTARPIIANDLGAEAAKGAVSDEGTRRWGTMAAEDKQLWTNAYKDNLRLYNARMHSYKAGNGLAKEMSDDDALIYADEHNISVENTADAQLAGESAAALHDEDAEGEPDKEPTPPPRTPKAKGGRKGKATPATAPESIVPPASSSIVPPKPVEKEKSPDKKRKRASKKSDEPTPTIEKEDLAVETPKSAPKPRKKKAKGE</sequence>
<dbReference type="PANTHER" id="PTHR48112:SF5">
    <property type="entry name" value="BOX PROTEIN, PUTATIVE (AFU_ORTHOLOGUE AFUA_1G04550)-RELATED"/>
    <property type="match status" value="1"/>
</dbReference>
<feature type="compositionally biased region" description="Low complexity" evidence="3">
    <location>
        <begin position="279"/>
        <end position="297"/>
    </location>
</feature>
<evidence type="ECO:0000313" key="6">
    <source>
        <dbReference type="Proteomes" id="UP000235371"/>
    </source>
</evidence>
<feature type="region of interest" description="Disordered" evidence="3">
    <location>
        <begin position="113"/>
        <end position="143"/>
    </location>
</feature>
<organism evidence="5 6">
    <name type="scientific">Hyaloscypha bicolor E</name>
    <dbReference type="NCBI Taxonomy" id="1095630"/>
    <lineage>
        <taxon>Eukaryota</taxon>
        <taxon>Fungi</taxon>
        <taxon>Dikarya</taxon>
        <taxon>Ascomycota</taxon>
        <taxon>Pezizomycotina</taxon>
        <taxon>Leotiomycetes</taxon>
        <taxon>Helotiales</taxon>
        <taxon>Hyaloscyphaceae</taxon>
        <taxon>Hyaloscypha</taxon>
        <taxon>Hyaloscypha bicolor</taxon>
    </lineage>
</organism>
<evidence type="ECO:0000256" key="1">
    <source>
        <dbReference type="ARBA" id="ARBA00023125"/>
    </source>
</evidence>
<feature type="compositionally biased region" description="Basic residues" evidence="3">
    <location>
        <begin position="340"/>
        <end position="350"/>
    </location>
</feature>
<dbReference type="GO" id="GO:0005634">
    <property type="term" value="C:nucleus"/>
    <property type="evidence" value="ECO:0007669"/>
    <property type="project" value="UniProtKB-UniRule"/>
</dbReference>
<dbReference type="SMART" id="SM00398">
    <property type="entry name" value="HMG"/>
    <property type="match status" value="1"/>
</dbReference>
<dbReference type="Gene3D" id="1.10.30.10">
    <property type="entry name" value="High mobility group box domain"/>
    <property type="match status" value="1"/>
</dbReference>
<dbReference type="Pfam" id="PF00505">
    <property type="entry name" value="HMG_box"/>
    <property type="match status" value="1"/>
</dbReference>
<keyword evidence="1 2" id="KW-0238">DNA-binding</keyword>
<dbReference type="STRING" id="1095630.A0A2J6TEE9"/>
<dbReference type="InterPro" id="IPR009071">
    <property type="entry name" value="HMG_box_dom"/>
</dbReference>